<dbReference type="AlphaFoldDB" id="A0A3B5R990"/>
<dbReference type="InParanoid" id="A0A3B5R990"/>
<protein>
    <recommendedName>
        <fullName evidence="2">S100/CaBP-9k-type calcium binding subdomain domain-containing protein</fullName>
    </recommendedName>
</protein>
<keyword evidence="1" id="KW-0812">Transmembrane</keyword>
<dbReference type="SUPFAM" id="SSF47473">
    <property type="entry name" value="EF-hand"/>
    <property type="match status" value="1"/>
</dbReference>
<evidence type="ECO:0000313" key="4">
    <source>
        <dbReference type="Proteomes" id="UP000002852"/>
    </source>
</evidence>
<dbReference type="GeneTree" id="ENSGT01130000279423"/>
<reference evidence="3" key="3">
    <citation type="submission" date="2025-08" db="UniProtKB">
        <authorList>
            <consortium name="Ensembl"/>
        </authorList>
    </citation>
    <scope>IDENTIFICATION</scope>
    <source>
        <strain evidence="3">JP 163 A</strain>
    </source>
</reference>
<dbReference type="Ensembl" id="ENSXMAT00000022923.1">
    <property type="protein sequence ID" value="ENSXMAP00000040177.1"/>
    <property type="gene ID" value="ENSXMAG00000025042.1"/>
</dbReference>
<dbReference type="Gene3D" id="1.10.238.10">
    <property type="entry name" value="EF-hand"/>
    <property type="match status" value="1"/>
</dbReference>
<sequence>EQQNQTQQRSSSDWSAPSWIWVCLRAEERKQEKSDKSLGVCVLLCVCVSVCVCVCVCVLLCVCVSVCVCVCVCVSGRTPCLRTGNAPDFSLRSFFRSFFFRVFSPLIEAARMAIKYSELELAINTMVTEFHRAADDAPTMNTTQFQTFISKQMPLLAKTAQGEDGLDRVLDQMGVQKDQNISFDHFWTLIHHQAAQQFSGAHKEKGVKCNCLPQ</sequence>
<keyword evidence="4" id="KW-1185">Reference proteome</keyword>
<dbReference type="SMART" id="SM01394">
    <property type="entry name" value="S_100"/>
    <property type="match status" value="1"/>
</dbReference>
<dbReference type="OMA" id="CQCASVG"/>
<dbReference type="PANTHER" id="PTHR23304:SF183">
    <property type="entry name" value="T. BRUCEI SPP.-SPECIFIC PROTEIN"/>
    <property type="match status" value="1"/>
</dbReference>
<evidence type="ECO:0000313" key="3">
    <source>
        <dbReference type="Ensembl" id="ENSXMAP00000040177.1"/>
    </source>
</evidence>
<dbReference type="PANTHER" id="PTHR23304">
    <property type="entry name" value="SPOT2-RELATED"/>
    <property type="match status" value="1"/>
</dbReference>
<reference evidence="4" key="2">
    <citation type="journal article" date="2013" name="Nat. Genet.">
        <title>The genome of the platyfish, Xiphophorus maculatus, provides insights into evolutionary adaptation and several complex traits.</title>
        <authorList>
            <person name="Schartl M."/>
            <person name="Walter R.B."/>
            <person name="Shen Y."/>
            <person name="Garcia T."/>
            <person name="Catchen J."/>
            <person name="Amores A."/>
            <person name="Braasch I."/>
            <person name="Chalopin D."/>
            <person name="Volff J.N."/>
            <person name="Lesch K.P."/>
            <person name="Bisazza A."/>
            <person name="Minx P."/>
            <person name="Hillier L."/>
            <person name="Wilson R.K."/>
            <person name="Fuerstenberg S."/>
            <person name="Boore J."/>
            <person name="Searle S."/>
            <person name="Postlethwait J.H."/>
            <person name="Warren W.C."/>
        </authorList>
    </citation>
    <scope>NUCLEOTIDE SEQUENCE [LARGE SCALE GENOMIC DNA]</scope>
    <source>
        <strain evidence="4">JP 163 A</strain>
    </source>
</reference>
<dbReference type="Proteomes" id="UP000002852">
    <property type="component" value="Unassembled WGS sequence"/>
</dbReference>
<proteinExistence type="predicted"/>
<dbReference type="STRING" id="8083.ENSXMAP00000040177"/>
<reference evidence="3" key="4">
    <citation type="submission" date="2025-09" db="UniProtKB">
        <authorList>
            <consortium name="Ensembl"/>
        </authorList>
    </citation>
    <scope>IDENTIFICATION</scope>
    <source>
        <strain evidence="3">JP 163 A</strain>
    </source>
</reference>
<accession>A0A3B5R990</accession>
<name>A0A3B5R990_XIPMA</name>
<evidence type="ECO:0000256" key="1">
    <source>
        <dbReference type="SAM" id="Phobius"/>
    </source>
</evidence>
<dbReference type="InterPro" id="IPR011992">
    <property type="entry name" value="EF-hand-dom_pair"/>
</dbReference>
<dbReference type="InterPro" id="IPR013787">
    <property type="entry name" value="S100_Ca-bd_sub"/>
</dbReference>
<reference evidence="4" key="1">
    <citation type="submission" date="2012-01" db="EMBL/GenBank/DDBJ databases">
        <authorList>
            <person name="Walter R."/>
            <person name="Schartl M."/>
            <person name="Warren W."/>
        </authorList>
    </citation>
    <scope>NUCLEOTIDE SEQUENCE [LARGE SCALE GENOMIC DNA]</scope>
    <source>
        <strain evidence="4">JP 163 A</strain>
    </source>
</reference>
<feature type="domain" description="S100/CaBP-9k-type calcium binding subdomain" evidence="2">
    <location>
        <begin position="119"/>
        <end position="158"/>
    </location>
</feature>
<organism evidence="3 4">
    <name type="scientific">Xiphophorus maculatus</name>
    <name type="common">Southern platyfish</name>
    <name type="synonym">Platypoecilus maculatus</name>
    <dbReference type="NCBI Taxonomy" id="8083"/>
    <lineage>
        <taxon>Eukaryota</taxon>
        <taxon>Metazoa</taxon>
        <taxon>Chordata</taxon>
        <taxon>Craniata</taxon>
        <taxon>Vertebrata</taxon>
        <taxon>Euteleostomi</taxon>
        <taxon>Actinopterygii</taxon>
        <taxon>Neopterygii</taxon>
        <taxon>Teleostei</taxon>
        <taxon>Neoteleostei</taxon>
        <taxon>Acanthomorphata</taxon>
        <taxon>Ovalentaria</taxon>
        <taxon>Atherinomorphae</taxon>
        <taxon>Cyprinodontiformes</taxon>
        <taxon>Poeciliidae</taxon>
        <taxon>Poeciliinae</taxon>
        <taxon>Xiphophorus</taxon>
    </lineage>
</organism>
<keyword evidence="1" id="KW-1133">Transmembrane helix</keyword>
<feature type="transmembrane region" description="Helical" evidence="1">
    <location>
        <begin position="38"/>
        <end position="62"/>
    </location>
</feature>
<keyword evidence="1" id="KW-0472">Membrane</keyword>
<evidence type="ECO:0000259" key="2">
    <source>
        <dbReference type="SMART" id="SM01394"/>
    </source>
</evidence>